<dbReference type="AlphaFoldDB" id="A0A7C8M8I1"/>
<dbReference type="OrthoDB" id="3682602at2759"/>
<dbReference type="EMBL" id="JAADJZ010000027">
    <property type="protein sequence ID" value="KAF2866562.1"/>
    <property type="molecule type" value="Genomic_DNA"/>
</dbReference>
<evidence type="ECO:0000313" key="1">
    <source>
        <dbReference type="EMBL" id="KAF2866562.1"/>
    </source>
</evidence>
<name>A0A7C8M8I1_9PLEO</name>
<proteinExistence type="predicted"/>
<accession>A0A7C8M8I1</accession>
<organism evidence="1 2">
    <name type="scientific">Massariosphaeria phaeospora</name>
    <dbReference type="NCBI Taxonomy" id="100035"/>
    <lineage>
        <taxon>Eukaryota</taxon>
        <taxon>Fungi</taxon>
        <taxon>Dikarya</taxon>
        <taxon>Ascomycota</taxon>
        <taxon>Pezizomycotina</taxon>
        <taxon>Dothideomycetes</taxon>
        <taxon>Pleosporomycetidae</taxon>
        <taxon>Pleosporales</taxon>
        <taxon>Pleosporales incertae sedis</taxon>
        <taxon>Massariosphaeria</taxon>
    </lineage>
</organism>
<reference evidence="1 2" key="1">
    <citation type="submission" date="2020-01" db="EMBL/GenBank/DDBJ databases">
        <authorList>
            <consortium name="DOE Joint Genome Institute"/>
            <person name="Haridas S."/>
            <person name="Albert R."/>
            <person name="Binder M."/>
            <person name="Bloem J."/>
            <person name="Labutti K."/>
            <person name="Salamov A."/>
            <person name="Andreopoulos B."/>
            <person name="Baker S.E."/>
            <person name="Barry K."/>
            <person name="Bills G."/>
            <person name="Bluhm B.H."/>
            <person name="Cannon C."/>
            <person name="Castanera R."/>
            <person name="Culley D.E."/>
            <person name="Daum C."/>
            <person name="Ezra D."/>
            <person name="Gonzalez J.B."/>
            <person name="Henrissat B."/>
            <person name="Kuo A."/>
            <person name="Liang C."/>
            <person name="Lipzen A."/>
            <person name="Lutzoni F."/>
            <person name="Magnuson J."/>
            <person name="Mondo S."/>
            <person name="Nolan M."/>
            <person name="Ohm R."/>
            <person name="Pangilinan J."/>
            <person name="Park H.-J.H."/>
            <person name="Ramirez L."/>
            <person name="Alfaro M."/>
            <person name="Sun H."/>
            <person name="Tritt A."/>
            <person name="Yoshinaga Y."/>
            <person name="Zwiers L.-H.L."/>
            <person name="Turgeon B.G."/>
            <person name="Goodwin S.B."/>
            <person name="Spatafora J.W."/>
            <person name="Crous P.W."/>
            <person name="Grigoriev I.V."/>
        </authorList>
    </citation>
    <scope>NUCLEOTIDE SEQUENCE [LARGE SCALE GENOMIC DNA]</scope>
    <source>
        <strain evidence="1 2">CBS 611.86</strain>
    </source>
</reference>
<comment type="caution">
    <text evidence="1">The sequence shown here is derived from an EMBL/GenBank/DDBJ whole genome shotgun (WGS) entry which is preliminary data.</text>
</comment>
<dbReference type="Proteomes" id="UP000481861">
    <property type="component" value="Unassembled WGS sequence"/>
</dbReference>
<evidence type="ECO:0008006" key="3">
    <source>
        <dbReference type="Google" id="ProtNLM"/>
    </source>
</evidence>
<sequence length="293" mass="33407">MPIIKEYWIASMDSPLPDIRHLHVQPPNRIPFLSLPKPVRLRIYSYLAPRTIHTVGHQEPAASKAVIILVLRFVDRAILRTCRTIRDEAEATLEIETMKLGPPQLIVASEHFQTVPAFLYMLRQQQDQHVWQRLRLRDEDRVDLDREDIGLLMWIRLANLYLQSAKRMQIGLFISPYTSTRRLLMTLAHDAAAIARPRWGDDLSDCCHPSFEVVFETPAFAFGSEEVLDEAAYVLEGEKGFSVVRGIDAAARLRDWGVEGFGWALDARETEGGWTWVESARAQEVGSACQSDD</sequence>
<keyword evidence="2" id="KW-1185">Reference proteome</keyword>
<gene>
    <name evidence="1" type="ORF">BDV95DRAFT_611614</name>
</gene>
<protein>
    <recommendedName>
        <fullName evidence="3">F-box domain-containing protein</fullName>
    </recommendedName>
</protein>
<evidence type="ECO:0000313" key="2">
    <source>
        <dbReference type="Proteomes" id="UP000481861"/>
    </source>
</evidence>